<name>A0ABN9PZ68_9DINO</name>
<accession>A0ABN9PZ68</accession>
<feature type="compositionally biased region" description="Basic residues" evidence="1">
    <location>
        <begin position="56"/>
        <end position="65"/>
    </location>
</feature>
<protein>
    <submittedName>
        <fullName evidence="2">Uncharacterized protein</fullName>
    </submittedName>
</protein>
<proteinExistence type="predicted"/>
<dbReference type="Proteomes" id="UP001189429">
    <property type="component" value="Unassembled WGS sequence"/>
</dbReference>
<reference evidence="2" key="1">
    <citation type="submission" date="2023-10" db="EMBL/GenBank/DDBJ databases">
        <authorList>
            <person name="Chen Y."/>
            <person name="Shah S."/>
            <person name="Dougan E. K."/>
            <person name="Thang M."/>
            <person name="Chan C."/>
        </authorList>
    </citation>
    <scope>NUCLEOTIDE SEQUENCE [LARGE SCALE GENOMIC DNA]</scope>
</reference>
<evidence type="ECO:0000313" key="3">
    <source>
        <dbReference type="Proteomes" id="UP001189429"/>
    </source>
</evidence>
<feature type="region of interest" description="Disordered" evidence="1">
    <location>
        <begin position="1"/>
        <end position="116"/>
    </location>
</feature>
<evidence type="ECO:0000256" key="1">
    <source>
        <dbReference type="SAM" id="MobiDB-lite"/>
    </source>
</evidence>
<keyword evidence="3" id="KW-1185">Reference proteome</keyword>
<gene>
    <name evidence="2" type="ORF">PCOR1329_LOCUS6500</name>
</gene>
<feature type="compositionally biased region" description="Basic and acidic residues" evidence="1">
    <location>
        <begin position="66"/>
        <end position="90"/>
    </location>
</feature>
<organism evidence="2 3">
    <name type="scientific">Prorocentrum cordatum</name>
    <dbReference type="NCBI Taxonomy" id="2364126"/>
    <lineage>
        <taxon>Eukaryota</taxon>
        <taxon>Sar</taxon>
        <taxon>Alveolata</taxon>
        <taxon>Dinophyceae</taxon>
        <taxon>Prorocentrales</taxon>
        <taxon>Prorocentraceae</taxon>
        <taxon>Prorocentrum</taxon>
    </lineage>
</organism>
<feature type="compositionally biased region" description="Low complexity" evidence="1">
    <location>
        <begin position="1"/>
        <end position="27"/>
    </location>
</feature>
<dbReference type="EMBL" id="CAUYUJ010001744">
    <property type="protein sequence ID" value="CAK0797414.1"/>
    <property type="molecule type" value="Genomic_DNA"/>
</dbReference>
<comment type="caution">
    <text evidence="2">The sequence shown here is derived from an EMBL/GenBank/DDBJ whole genome shotgun (WGS) entry which is preliminary data.</text>
</comment>
<sequence length="116" mass="12854">DDLKATTTATAPAAKKTTTTTTRARAGGPSGHRAFQSLAESDGRVQSQSDPDFRRGRAGVRKCNRSHRDGSRALTEREASNPPRPPKDQSVRPAGHRRHRPRLREQESRRPSRIHA</sequence>
<evidence type="ECO:0000313" key="2">
    <source>
        <dbReference type="EMBL" id="CAK0797414.1"/>
    </source>
</evidence>
<feature type="non-terminal residue" evidence="2">
    <location>
        <position position="1"/>
    </location>
</feature>